<keyword evidence="2" id="KW-1185">Reference proteome</keyword>
<organism evidence="1 2">
    <name type="scientific">Dokdonia ponticola</name>
    <dbReference type="NCBI Taxonomy" id="2041041"/>
    <lineage>
        <taxon>Bacteria</taxon>
        <taxon>Pseudomonadati</taxon>
        <taxon>Bacteroidota</taxon>
        <taxon>Flavobacteriia</taxon>
        <taxon>Flavobacteriales</taxon>
        <taxon>Flavobacteriaceae</taxon>
        <taxon>Dokdonia</taxon>
    </lineage>
</organism>
<evidence type="ECO:0000313" key="1">
    <source>
        <dbReference type="EMBL" id="MFC4632637.1"/>
    </source>
</evidence>
<protein>
    <submittedName>
        <fullName evidence="1">Uncharacterized protein</fullName>
    </submittedName>
</protein>
<sequence>MKKPSYIYLICILCMCACGSDLSPSEEKIKNEVSSIYLADATFEDIKNATLGDTENLHVKNINVSRSPVLDTLGSTFALNSIATIAYENLSQEERNMYDYIGLEIAQKSGEANPFSFKTNTLEKINNTKKVAYQFADAISSASFKNMESILDTGQAPAEAAAVLQNYFKELTVSAGAIESYYFYGVGQGEHQSNKFYTHLGKFTYKNGMTQNFFVNVFEGDVVTKGYNVSPINK</sequence>
<dbReference type="RefSeq" id="WP_379976838.1">
    <property type="nucleotide sequence ID" value="NZ_JBHSFV010000001.1"/>
</dbReference>
<dbReference type="EMBL" id="JBHSFV010000001">
    <property type="protein sequence ID" value="MFC4632637.1"/>
    <property type="molecule type" value="Genomic_DNA"/>
</dbReference>
<comment type="caution">
    <text evidence="1">The sequence shown here is derived from an EMBL/GenBank/DDBJ whole genome shotgun (WGS) entry which is preliminary data.</text>
</comment>
<name>A0ABV9HS30_9FLAO</name>
<proteinExistence type="predicted"/>
<accession>A0ABV9HS30</accession>
<dbReference type="Proteomes" id="UP001596043">
    <property type="component" value="Unassembled WGS sequence"/>
</dbReference>
<reference evidence="2" key="1">
    <citation type="journal article" date="2019" name="Int. J. Syst. Evol. Microbiol.">
        <title>The Global Catalogue of Microorganisms (GCM) 10K type strain sequencing project: providing services to taxonomists for standard genome sequencing and annotation.</title>
        <authorList>
            <consortium name="The Broad Institute Genomics Platform"/>
            <consortium name="The Broad Institute Genome Sequencing Center for Infectious Disease"/>
            <person name="Wu L."/>
            <person name="Ma J."/>
        </authorList>
    </citation>
    <scope>NUCLEOTIDE SEQUENCE [LARGE SCALE GENOMIC DNA]</scope>
    <source>
        <strain evidence="2">YJ-61-S</strain>
    </source>
</reference>
<evidence type="ECO:0000313" key="2">
    <source>
        <dbReference type="Proteomes" id="UP001596043"/>
    </source>
</evidence>
<gene>
    <name evidence="1" type="ORF">ACFO3O_01890</name>
</gene>